<dbReference type="RefSeq" id="XP_005647573.1">
    <property type="nucleotide sequence ID" value="XM_005647516.1"/>
</dbReference>
<gene>
    <name evidence="2" type="ORF">COCSUDRAFT_63412</name>
</gene>
<dbReference type="EMBL" id="AGSI01000008">
    <property type="protein sequence ID" value="EIE23029.1"/>
    <property type="molecule type" value="Genomic_DNA"/>
</dbReference>
<evidence type="ECO:0000313" key="2">
    <source>
        <dbReference type="EMBL" id="EIE23029.1"/>
    </source>
</evidence>
<keyword evidence="1" id="KW-0732">Signal</keyword>
<dbReference type="OrthoDB" id="10491235at2759"/>
<dbReference type="Proteomes" id="UP000007264">
    <property type="component" value="Unassembled WGS sequence"/>
</dbReference>
<reference evidence="2 3" key="1">
    <citation type="journal article" date="2012" name="Genome Biol.">
        <title>The genome of the polar eukaryotic microalga coccomyxa subellipsoidea reveals traits of cold adaptation.</title>
        <authorList>
            <person name="Blanc G."/>
            <person name="Agarkova I."/>
            <person name="Grimwood J."/>
            <person name="Kuo A."/>
            <person name="Brueggeman A."/>
            <person name="Dunigan D."/>
            <person name="Gurnon J."/>
            <person name="Ladunga I."/>
            <person name="Lindquist E."/>
            <person name="Lucas S."/>
            <person name="Pangilinan J."/>
            <person name="Proschold T."/>
            <person name="Salamov A."/>
            <person name="Schmutz J."/>
            <person name="Weeks D."/>
            <person name="Yamada T."/>
            <person name="Claverie J.M."/>
            <person name="Grigoriev I."/>
            <person name="Van Etten J."/>
            <person name="Lomsadze A."/>
            <person name="Borodovsky M."/>
        </authorList>
    </citation>
    <scope>NUCLEOTIDE SEQUENCE [LARGE SCALE GENOMIC DNA]</scope>
    <source>
        <strain evidence="2 3">C-169</strain>
    </source>
</reference>
<sequence length="178" mass="17791">MSPPRVGLKDRAPSASMALLLFLSASFLPASGQDSGQGSAYGSIADISGAQQAAYDAAAAGGGNAVCSDLLGNHNAVINGRCNGAGGCAVTDQAQAAMLCSPGDTQQPQCTDKPDRFLTCSDDVSLTAQQKGREVRVFVAMGTSLGSCMDDSECSTGQMCFGQAAPGICQPIAAGGNC</sequence>
<name>I0YXB0_COCSC</name>
<accession>I0YXB0</accession>
<evidence type="ECO:0000313" key="3">
    <source>
        <dbReference type="Proteomes" id="UP000007264"/>
    </source>
</evidence>
<feature type="signal peptide" evidence="1">
    <location>
        <begin position="1"/>
        <end position="32"/>
    </location>
</feature>
<evidence type="ECO:0000256" key="1">
    <source>
        <dbReference type="SAM" id="SignalP"/>
    </source>
</evidence>
<evidence type="ECO:0008006" key="4">
    <source>
        <dbReference type="Google" id="ProtNLM"/>
    </source>
</evidence>
<dbReference type="AlphaFoldDB" id="I0YXB0"/>
<dbReference type="KEGG" id="csl:COCSUDRAFT_63412"/>
<dbReference type="GeneID" id="17041017"/>
<comment type="caution">
    <text evidence="2">The sequence shown here is derived from an EMBL/GenBank/DDBJ whole genome shotgun (WGS) entry which is preliminary data.</text>
</comment>
<protein>
    <recommendedName>
        <fullName evidence="4">Dickkopf N-terminal cysteine-rich domain-containing protein</fullName>
    </recommendedName>
</protein>
<keyword evidence="3" id="KW-1185">Reference proteome</keyword>
<proteinExistence type="predicted"/>
<organism evidence="2 3">
    <name type="scientific">Coccomyxa subellipsoidea (strain C-169)</name>
    <name type="common">Green microalga</name>
    <dbReference type="NCBI Taxonomy" id="574566"/>
    <lineage>
        <taxon>Eukaryota</taxon>
        <taxon>Viridiplantae</taxon>
        <taxon>Chlorophyta</taxon>
        <taxon>core chlorophytes</taxon>
        <taxon>Trebouxiophyceae</taxon>
        <taxon>Trebouxiophyceae incertae sedis</taxon>
        <taxon>Coccomyxaceae</taxon>
        <taxon>Coccomyxa</taxon>
        <taxon>Coccomyxa subellipsoidea</taxon>
    </lineage>
</organism>
<feature type="chain" id="PRO_5003636498" description="Dickkopf N-terminal cysteine-rich domain-containing protein" evidence="1">
    <location>
        <begin position="33"/>
        <end position="178"/>
    </location>
</feature>